<evidence type="ECO:0000313" key="1">
    <source>
        <dbReference type="EMBL" id="GGA41864.1"/>
    </source>
</evidence>
<accession>A0ABQ1GDY6</accession>
<dbReference type="Proteomes" id="UP000620046">
    <property type="component" value="Unassembled WGS sequence"/>
</dbReference>
<proteinExistence type="predicted"/>
<dbReference type="EMBL" id="BMJA01000003">
    <property type="protein sequence ID" value="GGA41864.1"/>
    <property type="molecule type" value="Genomic_DNA"/>
</dbReference>
<keyword evidence="2" id="KW-1185">Reference proteome</keyword>
<evidence type="ECO:0000313" key="2">
    <source>
        <dbReference type="Proteomes" id="UP000620046"/>
    </source>
</evidence>
<reference evidence="2" key="1">
    <citation type="journal article" date="2019" name="Int. J. Syst. Evol. Microbiol.">
        <title>The Global Catalogue of Microorganisms (GCM) 10K type strain sequencing project: providing services to taxonomists for standard genome sequencing and annotation.</title>
        <authorList>
            <consortium name="The Broad Institute Genomics Platform"/>
            <consortium name="The Broad Institute Genome Sequencing Center for Infectious Disease"/>
            <person name="Wu L."/>
            <person name="Ma J."/>
        </authorList>
    </citation>
    <scope>NUCLEOTIDE SEQUENCE [LARGE SCALE GENOMIC DNA]</scope>
    <source>
        <strain evidence="2">CGMCC 1.15439</strain>
    </source>
</reference>
<name>A0ABQ1GDY6_9GAMM</name>
<organism evidence="1 2">
    <name type="scientific">Dyella nitratireducens</name>
    <dbReference type="NCBI Taxonomy" id="1849580"/>
    <lineage>
        <taxon>Bacteria</taxon>
        <taxon>Pseudomonadati</taxon>
        <taxon>Pseudomonadota</taxon>
        <taxon>Gammaproteobacteria</taxon>
        <taxon>Lysobacterales</taxon>
        <taxon>Rhodanobacteraceae</taxon>
        <taxon>Dyella</taxon>
    </lineage>
</organism>
<sequence>MTRSLQAQVRDPLWMLARQWQVGEFLGADAGSPVQATMAGETQTVTTYQPGSNASTTMALDASLPLEVHVERESVALKLRGSVQLGFYFESLVQQSGIVGADAIIAAFRLAFPISPNVPDPTYAPVDAVRFRALMAGRVTDGEALYASALAVAAGQTPAIPLPAAASDPGMPAVLASFVAYRQSLFSEPQSDAAWQDTQLDYSFALGSPAPGRSLLLNAPAFPGGHLDWYSFALIPDANNPLASSNPAQITPFTLNFLPNHVTFRGVHDPRWWTFEDSVTDFGQLNAEQVDLAKLLVMEFALIYGNDWFSVPVPAGQGDLSRIATLVVTDTFGIRTLIRPSEDTTVNAGEAPWSMFKLSGNGVRSDFIVLASTLGVVEEADAIEEVQFLRDDMAAMAWAVENQLQGDLDAAVDGQEAYVRWLQSNPVPPPPQATADGPQIYYTLEIPAPNNWIPMVPEQGPNGALYLRRGTMVIPTTSGPYTVTGRAELLDPGQPFFLLDHVVPRSGVLADRYFRRARSASGNTLVWLARKSGPGKGPGWSGLRFDVVRQETPAPSP</sequence>
<comment type="caution">
    <text evidence="1">The sequence shown here is derived from an EMBL/GenBank/DDBJ whole genome shotgun (WGS) entry which is preliminary data.</text>
</comment>
<gene>
    <name evidence="1" type="ORF">GCM10010981_33590</name>
</gene>
<protein>
    <submittedName>
        <fullName evidence="1">Uncharacterized protein</fullName>
    </submittedName>
</protein>